<comment type="caution">
    <text evidence="1">The sequence shown here is derived from an EMBL/GenBank/DDBJ whole genome shotgun (WGS) entry which is preliminary data.</text>
</comment>
<dbReference type="Proteomes" id="UP000827872">
    <property type="component" value="Linkage Group LG04"/>
</dbReference>
<gene>
    <name evidence="1" type="ORF">K3G42_030271</name>
</gene>
<accession>A0ACB8FKD6</accession>
<sequence length="128" mass="13562">MKKTPCSAEKQSVRISREPGHLPSSSVGLGPNWNQPMERLQVTLPFMLCSGSAEDRDPTKELQGGEETANLPPLLPLTIGGGWANSAPRLALLEQEPGGSCCTNSPLLARDGSFCSQVSAEDVAGHTY</sequence>
<dbReference type="EMBL" id="CM037617">
    <property type="protein sequence ID" value="KAH8005551.1"/>
    <property type="molecule type" value="Genomic_DNA"/>
</dbReference>
<evidence type="ECO:0000313" key="1">
    <source>
        <dbReference type="EMBL" id="KAH8005551.1"/>
    </source>
</evidence>
<keyword evidence="2" id="KW-1185">Reference proteome</keyword>
<organism evidence="1 2">
    <name type="scientific">Sphaerodactylus townsendi</name>
    <dbReference type="NCBI Taxonomy" id="933632"/>
    <lineage>
        <taxon>Eukaryota</taxon>
        <taxon>Metazoa</taxon>
        <taxon>Chordata</taxon>
        <taxon>Craniata</taxon>
        <taxon>Vertebrata</taxon>
        <taxon>Euteleostomi</taxon>
        <taxon>Lepidosauria</taxon>
        <taxon>Squamata</taxon>
        <taxon>Bifurcata</taxon>
        <taxon>Gekkota</taxon>
        <taxon>Sphaerodactylidae</taxon>
        <taxon>Sphaerodactylus</taxon>
    </lineage>
</organism>
<protein>
    <submittedName>
        <fullName evidence="1">Uncharacterized protein</fullName>
    </submittedName>
</protein>
<evidence type="ECO:0000313" key="2">
    <source>
        <dbReference type="Proteomes" id="UP000827872"/>
    </source>
</evidence>
<reference evidence="1" key="1">
    <citation type="submission" date="2021-08" db="EMBL/GenBank/DDBJ databases">
        <title>The first chromosome-level gecko genome reveals the dynamic sex chromosomes of Neotropical dwarf geckos (Sphaerodactylidae: Sphaerodactylus).</title>
        <authorList>
            <person name="Pinto B.J."/>
            <person name="Keating S.E."/>
            <person name="Gamble T."/>
        </authorList>
    </citation>
    <scope>NUCLEOTIDE SEQUENCE</scope>
    <source>
        <strain evidence="1">TG3544</strain>
    </source>
</reference>
<proteinExistence type="predicted"/>
<name>A0ACB8FKD6_9SAUR</name>